<dbReference type="PANTHER" id="PTHR42732:SF4">
    <property type="entry name" value="BETA-MANNOSIDASE"/>
    <property type="match status" value="1"/>
</dbReference>
<dbReference type="Pfam" id="PF00703">
    <property type="entry name" value="Glyco_hydro_2"/>
    <property type="match status" value="1"/>
</dbReference>
<dbReference type="InterPro" id="IPR006104">
    <property type="entry name" value="Glyco_hydro_2_N"/>
</dbReference>
<dbReference type="SUPFAM" id="SSF49303">
    <property type="entry name" value="beta-Galactosidase/glucuronidase domain"/>
    <property type="match status" value="1"/>
</dbReference>
<feature type="domain" description="Glycoside hydrolase family 2 catalytic" evidence="5">
    <location>
        <begin position="308"/>
        <end position="476"/>
    </location>
</feature>
<keyword evidence="3" id="KW-0326">Glycosidase</keyword>
<dbReference type="OrthoDB" id="9762066at2"/>
<dbReference type="AlphaFoldDB" id="A0A4R8XWN3"/>
<evidence type="ECO:0000256" key="1">
    <source>
        <dbReference type="ARBA" id="ARBA00007401"/>
    </source>
</evidence>
<dbReference type="InterPro" id="IPR006102">
    <property type="entry name" value="Ig-like_GH2"/>
</dbReference>
<comment type="similarity">
    <text evidence="1">Belongs to the glycosyl hydrolase 2 family.</text>
</comment>
<comment type="caution">
    <text evidence="7">The sequence shown here is derived from an EMBL/GenBank/DDBJ whole genome shotgun (WGS) entry which is preliminary data.</text>
</comment>
<dbReference type="SUPFAM" id="SSF49785">
    <property type="entry name" value="Galactose-binding domain-like"/>
    <property type="match status" value="1"/>
</dbReference>
<dbReference type="PANTHER" id="PTHR42732">
    <property type="entry name" value="BETA-GALACTOSIDASE"/>
    <property type="match status" value="1"/>
</dbReference>
<evidence type="ECO:0000256" key="2">
    <source>
        <dbReference type="ARBA" id="ARBA00022801"/>
    </source>
</evidence>
<dbReference type="Proteomes" id="UP000298433">
    <property type="component" value="Unassembled WGS sequence"/>
</dbReference>
<evidence type="ECO:0000313" key="7">
    <source>
        <dbReference type="EMBL" id="TFC84283.1"/>
    </source>
</evidence>
<reference evidence="7 8" key="1">
    <citation type="submission" date="2019-03" db="EMBL/GenBank/DDBJ databases">
        <title>Genomics of glacier-inhabiting Cryobacterium strains.</title>
        <authorList>
            <person name="Liu Q."/>
            <person name="Xin Y.-H."/>
        </authorList>
    </citation>
    <scope>NUCLEOTIDE SEQUENCE [LARGE SCALE GENOMIC DNA]</scope>
    <source>
        <strain evidence="7 8">TMT2-48-2</strain>
    </source>
</reference>
<evidence type="ECO:0000256" key="3">
    <source>
        <dbReference type="ARBA" id="ARBA00023295"/>
    </source>
</evidence>
<name>A0A4R8XWN3_9MICO</name>
<dbReference type="SUPFAM" id="SSF51445">
    <property type="entry name" value="(Trans)glycosidases"/>
    <property type="match status" value="1"/>
</dbReference>
<protein>
    <submittedName>
        <fullName evidence="7">Glycoside hydrolase family 2</fullName>
    </submittedName>
</protein>
<dbReference type="Gene3D" id="2.60.40.10">
    <property type="entry name" value="Immunoglobulins"/>
    <property type="match status" value="1"/>
</dbReference>
<accession>A0A4R8XWN3</accession>
<dbReference type="Pfam" id="PF02837">
    <property type="entry name" value="Glyco_hydro_2_N"/>
    <property type="match status" value="1"/>
</dbReference>
<feature type="domain" description="Glycoside hydrolase family 2 immunoglobulin-like beta-sandwich" evidence="4">
    <location>
        <begin position="206"/>
        <end position="304"/>
    </location>
</feature>
<dbReference type="EMBL" id="SOGN01000004">
    <property type="protein sequence ID" value="TFC84283.1"/>
    <property type="molecule type" value="Genomic_DNA"/>
</dbReference>
<dbReference type="Gene3D" id="3.20.20.80">
    <property type="entry name" value="Glycosidases"/>
    <property type="match status" value="1"/>
</dbReference>
<evidence type="ECO:0000259" key="4">
    <source>
        <dbReference type="Pfam" id="PF00703"/>
    </source>
</evidence>
<keyword evidence="2 7" id="KW-0378">Hydrolase</keyword>
<dbReference type="Gene3D" id="2.60.120.260">
    <property type="entry name" value="Galactose-binding domain-like"/>
    <property type="match status" value="1"/>
</dbReference>
<evidence type="ECO:0000259" key="6">
    <source>
        <dbReference type="Pfam" id="PF02837"/>
    </source>
</evidence>
<evidence type="ECO:0000313" key="8">
    <source>
        <dbReference type="Proteomes" id="UP000298433"/>
    </source>
</evidence>
<dbReference type="InterPro" id="IPR036156">
    <property type="entry name" value="Beta-gal/glucu_dom_sf"/>
</dbReference>
<dbReference type="InterPro" id="IPR051913">
    <property type="entry name" value="GH2_Domain-Containing"/>
</dbReference>
<dbReference type="InterPro" id="IPR017853">
    <property type="entry name" value="GH"/>
</dbReference>
<dbReference type="RefSeq" id="WP_134368424.1">
    <property type="nucleotide sequence ID" value="NZ_SOGN01000004.1"/>
</dbReference>
<dbReference type="Pfam" id="PF02836">
    <property type="entry name" value="Glyco_hydro_2_C"/>
    <property type="match status" value="1"/>
</dbReference>
<sequence length="625" mass="69039">MSRSLPISASAQGGVYPRPQLVRPNWHDLAGEWAFDHDDQDTGMSERWFANAAHLGRVITVPFPPESELSGIADPGFHPVVWYSRIISPEDVAASGRSRERDRVVLHFGAVDYRASVWIDGQFIGSHEGGQTPFFFDVTEALSRQEASVLVVRAEDDPHDVAQPRGKQDWLEDPHVIWYHRTTGIWQPVWLESVPDQRIGALSWAPNVPAGNVAMEVDLTRRPAGNVTVQVELSIAGEHLARQSFLAVEPRSQATIQIARQSNGQAFEALLWSPENPRLIDAHVSIIADDGSILDESFSYFGFRSVGVAGGRFLLNDRPYFVRSVLEQGYWPQSHLAAPSAEALRAEVELIKALGFNAARIHEKVEDPRFLYWADRLGLLIWGEMGSTYEFSPEAVSRVTREWTDVVRRDRSHPSIVTWVPLNESWGVQQISHSDAQLSFAQSLYHLTRALDPSRPVISNDGWEHANSDILTIHDYAGTAEELDANYRDIDAIRALVAGMGPAGRRLQLIAREVEGQSIMVTEFGGVSFAPDAADDSWGYTTATSYEDFESRVSGLVGSLRDNPILSGFCYTQLTDTMQETNGLTDENRKPKLSIAVIRGIVSGEGAPLPRVTAAAASSLHSATG</sequence>
<keyword evidence="8" id="KW-1185">Reference proteome</keyword>
<dbReference type="GO" id="GO:0005975">
    <property type="term" value="P:carbohydrate metabolic process"/>
    <property type="evidence" value="ECO:0007669"/>
    <property type="project" value="InterPro"/>
</dbReference>
<dbReference type="GO" id="GO:0004553">
    <property type="term" value="F:hydrolase activity, hydrolyzing O-glycosyl compounds"/>
    <property type="evidence" value="ECO:0007669"/>
    <property type="project" value="InterPro"/>
</dbReference>
<dbReference type="InterPro" id="IPR013783">
    <property type="entry name" value="Ig-like_fold"/>
</dbReference>
<feature type="domain" description="Glycosyl hydrolases family 2 sugar binding" evidence="6">
    <location>
        <begin position="28"/>
        <end position="152"/>
    </location>
</feature>
<dbReference type="InterPro" id="IPR006103">
    <property type="entry name" value="Glyco_hydro_2_cat"/>
</dbReference>
<dbReference type="InterPro" id="IPR008979">
    <property type="entry name" value="Galactose-bd-like_sf"/>
</dbReference>
<gene>
    <name evidence="7" type="ORF">E3T23_00280</name>
</gene>
<organism evidence="7 8">
    <name type="scientific">Cryobacterium cheniae</name>
    <dbReference type="NCBI Taxonomy" id="1259262"/>
    <lineage>
        <taxon>Bacteria</taxon>
        <taxon>Bacillati</taxon>
        <taxon>Actinomycetota</taxon>
        <taxon>Actinomycetes</taxon>
        <taxon>Micrococcales</taxon>
        <taxon>Microbacteriaceae</taxon>
        <taxon>Cryobacterium</taxon>
    </lineage>
</organism>
<proteinExistence type="inferred from homology"/>
<evidence type="ECO:0000259" key="5">
    <source>
        <dbReference type="Pfam" id="PF02836"/>
    </source>
</evidence>